<feature type="region of interest" description="Disordered" evidence="1">
    <location>
        <begin position="64"/>
        <end position="99"/>
    </location>
</feature>
<evidence type="ECO:0000313" key="3">
    <source>
        <dbReference type="Proteomes" id="UP000735302"/>
    </source>
</evidence>
<evidence type="ECO:0000256" key="1">
    <source>
        <dbReference type="SAM" id="MobiDB-lite"/>
    </source>
</evidence>
<dbReference type="EMBL" id="BLXT01005873">
    <property type="protein sequence ID" value="GFO26975.1"/>
    <property type="molecule type" value="Genomic_DNA"/>
</dbReference>
<gene>
    <name evidence="2" type="ORF">PoB_005348000</name>
</gene>
<protein>
    <submittedName>
        <fullName evidence="2">Uncharacterized protein</fullName>
    </submittedName>
</protein>
<dbReference type="AlphaFoldDB" id="A0AAV4C5L8"/>
<name>A0AAV4C5L8_9GAST</name>
<organism evidence="2 3">
    <name type="scientific">Plakobranchus ocellatus</name>
    <dbReference type="NCBI Taxonomy" id="259542"/>
    <lineage>
        <taxon>Eukaryota</taxon>
        <taxon>Metazoa</taxon>
        <taxon>Spiralia</taxon>
        <taxon>Lophotrochozoa</taxon>
        <taxon>Mollusca</taxon>
        <taxon>Gastropoda</taxon>
        <taxon>Heterobranchia</taxon>
        <taxon>Euthyneura</taxon>
        <taxon>Panpulmonata</taxon>
        <taxon>Sacoglossa</taxon>
        <taxon>Placobranchoidea</taxon>
        <taxon>Plakobranchidae</taxon>
        <taxon>Plakobranchus</taxon>
    </lineage>
</organism>
<comment type="caution">
    <text evidence="2">The sequence shown here is derived from an EMBL/GenBank/DDBJ whole genome shotgun (WGS) entry which is preliminary data.</text>
</comment>
<feature type="compositionally biased region" description="Basic residues" evidence="1">
    <location>
        <begin position="83"/>
        <end position="99"/>
    </location>
</feature>
<accession>A0AAV4C5L8</accession>
<keyword evidence="3" id="KW-1185">Reference proteome</keyword>
<sequence length="99" mass="11400">MLPTPLAAADWLEVCADWLAQMRGHVKAVAQETQDVEQRESTAIVARPSTLSLSIWIVFLSERPEQPEEDEDSNEQNREKTRTKCKFLSHRGRHARGQW</sequence>
<reference evidence="2 3" key="1">
    <citation type="journal article" date="2021" name="Elife">
        <title>Chloroplast acquisition without the gene transfer in kleptoplastic sea slugs, Plakobranchus ocellatus.</title>
        <authorList>
            <person name="Maeda T."/>
            <person name="Takahashi S."/>
            <person name="Yoshida T."/>
            <person name="Shimamura S."/>
            <person name="Takaki Y."/>
            <person name="Nagai Y."/>
            <person name="Toyoda A."/>
            <person name="Suzuki Y."/>
            <person name="Arimoto A."/>
            <person name="Ishii H."/>
            <person name="Satoh N."/>
            <person name="Nishiyama T."/>
            <person name="Hasebe M."/>
            <person name="Maruyama T."/>
            <person name="Minagawa J."/>
            <person name="Obokata J."/>
            <person name="Shigenobu S."/>
        </authorList>
    </citation>
    <scope>NUCLEOTIDE SEQUENCE [LARGE SCALE GENOMIC DNA]</scope>
</reference>
<evidence type="ECO:0000313" key="2">
    <source>
        <dbReference type="EMBL" id="GFO26975.1"/>
    </source>
</evidence>
<dbReference type="Proteomes" id="UP000735302">
    <property type="component" value="Unassembled WGS sequence"/>
</dbReference>
<proteinExistence type="predicted"/>